<organism evidence="1 2">
    <name type="scientific">Streptomyces daliensis</name>
    <dbReference type="NCBI Taxonomy" id="299421"/>
    <lineage>
        <taxon>Bacteria</taxon>
        <taxon>Bacillati</taxon>
        <taxon>Actinomycetota</taxon>
        <taxon>Actinomycetes</taxon>
        <taxon>Kitasatosporales</taxon>
        <taxon>Streptomycetaceae</taxon>
        <taxon>Streptomyces</taxon>
    </lineage>
</organism>
<dbReference type="Proteomes" id="UP000675554">
    <property type="component" value="Unassembled WGS sequence"/>
</dbReference>
<dbReference type="SUPFAM" id="SSF50494">
    <property type="entry name" value="Trypsin-like serine proteases"/>
    <property type="match status" value="1"/>
</dbReference>
<comment type="caution">
    <text evidence="1">The sequence shown here is derived from an EMBL/GenBank/DDBJ whole genome shotgun (WGS) entry which is preliminary data.</text>
</comment>
<gene>
    <name evidence="1" type="ORF">KDA82_02340</name>
</gene>
<proteinExistence type="predicted"/>
<reference evidence="1" key="1">
    <citation type="submission" date="2021-04" db="EMBL/GenBank/DDBJ databases">
        <title>Sequencing of actinobacteria type strains.</title>
        <authorList>
            <person name="Nguyen G.-S."/>
            <person name="Wentzel A."/>
        </authorList>
    </citation>
    <scope>NUCLEOTIDE SEQUENCE</scope>
    <source>
        <strain evidence="1">DSM 42095</strain>
    </source>
</reference>
<protein>
    <submittedName>
        <fullName evidence="1">Uncharacterized protein</fullName>
    </submittedName>
</protein>
<dbReference type="EMBL" id="JAGSMN010000046">
    <property type="protein sequence ID" value="MBR7671896.1"/>
    <property type="molecule type" value="Genomic_DNA"/>
</dbReference>
<sequence length="103" mass="10490">MATVRGAHGARGAPTLVRICDLAGRTRGTGFLADDLGTLVTSHEAVDGLRRVVVHAPTERPGRSGDAAAPSCLAEADAITPLPEWDLALVRTAGLGVAPEVIG</sequence>
<dbReference type="AlphaFoldDB" id="A0A8T4IHU2"/>
<evidence type="ECO:0000313" key="1">
    <source>
        <dbReference type="EMBL" id="MBR7671896.1"/>
    </source>
</evidence>
<dbReference type="InterPro" id="IPR009003">
    <property type="entry name" value="Peptidase_S1_PA"/>
</dbReference>
<dbReference type="Gene3D" id="2.40.10.10">
    <property type="entry name" value="Trypsin-like serine proteases"/>
    <property type="match status" value="1"/>
</dbReference>
<evidence type="ECO:0000313" key="2">
    <source>
        <dbReference type="Proteomes" id="UP000675554"/>
    </source>
</evidence>
<name>A0A8T4IHU2_9ACTN</name>
<accession>A0A8T4IHU2</accession>
<keyword evidence="2" id="KW-1185">Reference proteome</keyword>
<dbReference type="InterPro" id="IPR043504">
    <property type="entry name" value="Peptidase_S1_PA_chymotrypsin"/>
</dbReference>
<feature type="non-terminal residue" evidence="1">
    <location>
        <position position="103"/>
    </location>
</feature>